<dbReference type="Proteomes" id="UP000184423">
    <property type="component" value="Unassembled WGS sequence"/>
</dbReference>
<sequence length="412" mass="48394">MVIYDNLFLFSLYSIWAMLIIGGILTYFGYLYYIESSKTTFLLEELPFVSILVPAHNEEKVIEETVRSIMDFNYPIYRFELIVVDDLSTDNTGYILEGLKEEYKGRLRIVKTDFKTGGKGKANALNIGLKYAKGEFIAVYDADNRPDRQALYNLVCELKKDRNLGAVIGKFRTINKNKNLLTRFINIEGLSFQWMAQGGRWRLFNLCTIPGTNFLVRKDILDKVGGWDDKAIAEDTEVSIRIYRMGYRIKFVPQAVTFEQEPENLRVWFKQRKRWVKGNVYVVFKYLFDRSLIKSSAFIDVIYFTLVYFVFLLSTLISDCVFILGCFTNLRVGIYGNLVLIWFLSYIMFILEVAISLSLEKEEFTIKNIALIFLMYFTYCKLWGIVSTMGVYSYLKDRVLKREHRWYKTERF</sequence>
<feature type="transmembrane region" description="Helical" evidence="4">
    <location>
        <begin position="7"/>
        <end position="33"/>
    </location>
</feature>
<dbReference type="RefSeq" id="WP_073249738.1">
    <property type="nucleotide sequence ID" value="NZ_FQVG01000054.1"/>
</dbReference>
<gene>
    <name evidence="6" type="ORF">SAMN02746091_02234</name>
</gene>
<dbReference type="SUPFAM" id="SSF53448">
    <property type="entry name" value="Nucleotide-diphospho-sugar transferases"/>
    <property type="match status" value="1"/>
</dbReference>
<keyword evidence="3" id="KW-0808">Transferase</keyword>
<keyword evidence="4" id="KW-0812">Transmembrane</keyword>
<evidence type="ECO:0000313" key="6">
    <source>
        <dbReference type="EMBL" id="SHF31089.1"/>
    </source>
</evidence>
<keyword evidence="4" id="KW-1133">Transmembrane helix</keyword>
<keyword evidence="7" id="KW-1185">Reference proteome</keyword>
<dbReference type="PANTHER" id="PTHR43630:SF1">
    <property type="entry name" value="POLY-BETA-1,6-N-ACETYL-D-GLUCOSAMINE SYNTHASE"/>
    <property type="match status" value="1"/>
</dbReference>
<dbReference type="Pfam" id="PF00535">
    <property type="entry name" value="Glycos_transf_2"/>
    <property type="match status" value="1"/>
</dbReference>
<evidence type="ECO:0000256" key="3">
    <source>
        <dbReference type="ARBA" id="ARBA00022679"/>
    </source>
</evidence>
<feature type="transmembrane region" description="Helical" evidence="4">
    <location>
        <begin position="334"/>
        <end position="357"/>
    </location>
</feature>
<evidence type="ECO:0000256" key="1">
    <source>
        <dbReference type="ARBA" id="ARBA00006739"/>
    </source>
</evidence>
<evidence type="ECO:0000256" key="2">
    <source>
        <dbReference type="ARBA" id="ARBA00022676"/>
    </source>
</evidence>
<evidence type="ECO:0000256" key="4">
    <source>
        <dbReference type="SAM" id="Phobius"/>
    </source>
</evidence>
<feature type="transmembrane region" description="Helical" evidence="4">
    <location>
        <begin position="369"/>
        <end position="395"/>
    </location>
</feature>
<dbReference type="EMBL" id="FQVG01000054">
    <property type="protein sequence ID" value="SHF31089.1"/>
    <property type="molecule type" value="Genomic_DNA"/>
</dbReference>
<dbReference type="InterPro" id="IPR001173">
    <property type="entry name" value="Glyco_trans_2-like"/>
</dbReference>
<dbReference type="PANTHER" id="PTHR43630">
    <property type="entry name" value="POLY-BETA-1,6-N-ACETYL-D-GLUCOSAMINE SYNTHASE"/>
    <property type="match status" value="1"/>
</dbReference>
<accession>A0A1M5ALG9</accession>
<dbReference type="Gene3D" id="3.90.550.10">
    <property type="entry name" value="Spore Coat Polysaccharide Biosynthesis Protein SpsA, Chain A"/>
    <property type="match status" value="1"/>
</dbReference>
<evidence type="ECO:0000313" key="7">
    <source>
        <dbReference type="Proteomes" id="UP000184423"/>
    </source>
</evidence>
<comment type="similarity">
    <text evidence="1">Belongs to the glycosyltransferase 2 family.</text>
</comment>
<protein>
    <recommendedName>
        <fullName evidence="5">Glycosyltransferase 2-like domain-containing protein</fullName>
    </recommendedName>
</protein>
<dbReference type="InterPro" id="IPR029044">
    <property type="entry name" value="Nucleotide-diphossugar_trans"/>
</dbReference>
<reference evidence="7" key="1">
    <citation type="submission" date="2016-11" db="EMBL/GenBank/DDBJ databases">
        <authorList>
            <person name="Varghese N."/>
            <person name="Submissions S."/>
        </authorList>
    </citation>
    <scope>NUCLEOTIDE SEQUENCE [LARGE SCALE GENOMIC DNA]</scope>
    <source>
        <strain evidence="7">DSM 10124</strain>
    </source>
</reference>
<keyword evidence="4" id="KW-0472">Membrane</keyword>
<feature type="domain" description="Glycosyltransferase 2-like" evidence="5">
    <location>
        <begin position="50"/>
        <end position="224"/>
    </location>
</feature>
<feature type="transmembrane region" description="Helical" evidence="4">
    <location>
        <begin position="301"/>
        <end position="327"/>
    </location>
</feature>
<dbReference type="AlphaFoldDB" id="A0A1M5ALG9"/>
<dbReference type="GO" id="GO:0016757">
    <property type="term" value="F:glycosyltransferase activity"/>
    <property type="evidence" value="ECO:0007669"/>
    <property type="project" value="UniProtKB-KW"/>
</dbReference>
<organism evidence="6 7">
    <name type="scientific">Caloramator proteoclasticus DSM 10124</name>
    <dbReference type="NCBI Taxonomy" id="1121262"/>
    <lineage>
        <taxon>Bacteria</taxon>
        <taxon>Bacillati</taxon>
        <taxon>Bacillota</taxon>
        <taxon>Clostridia</taxon>
        <taxon>Eubacteriales</taxon>
        <taxon>Clostridiaceae</taxon>
        <taxon>Caloramator</taxon>
    </lineage>
</organism>
<proteinExistence type="inferred from homology"/>
<name>A0A1M5ALG9_9CLOT</name>
<evidence type="ECO:0000259" key="5">
    <source>
        <dbReference type="Pfam" id="PF00535"/>
    </source>
</evidence>
<keyword evidence="2" id="KW-0328">Glycosyltransferase</keyword>
<dbReference type="CDD" id="cd06423">
    <property type="entry name" value="CESA_like"/>
    <property type="match status" value="1"/>
</dbReference>